<name>A0ABN8PCB2_9CNID</name>
<dbReference type="PANTHER" id="PTHR47331">
    <property type="entry name" value="PHD-TYPE DOMAIN-CONTAINING PROTEIN"/>
    <property type="match status" value="1"/>
</dbReference>
<dbReference type="EMBL" id="CALNXI010000808">
    <property type="protein sequence ID" value="CAH3140895.1"/>
    <property type="molecule type" value="Genomic_DNA"/>
</dbReference>
<evidence type="ECO:0008006" key="3">
    <source>
        <dbReference type="Google" id="ProtNLM"/>
    </source>
</evidence>
<organism evidence="1 2">
    <name type="scientific">Porites evermanni</name>
    <dbReference type="NCBI Taxonomy" id="104178"/>
    <lineage>
        <taxon>Eukaryota</taxon>
        <taxon>Metazoa</taxon>
        <taxon>Cnidaria</taxon>
        <taxon>Anthozoa</taxon>
        <taxon>Hexacorallia</taxon>
        <taxon>Scleractinia</taxon>
        <taxon>Fungiina</taxon>
        <taxon>Poritidae</taxon>
        <taxon>Porites</taxon>
    </lineage>
</organism>
<dbReference type="PANTHER" id="PTHR47331:SF5">
    <property type="entry name" value="RIBONUCLEASE H"/>
    <property type="match status" value="1"/>
</dbReference>
<gene>
    <name evidence="1" type="ORF">PEVE_00041923</name>
</gene>
<accession>A0ABN8PCB2</accession>
<evidence type="ECO:0000313" key="2">
    <source>
        <dbReference type="Proteomes" id="UP001159427"/>
    </source>
</evidence>
<protein>
    <recommendedName>
        <fullName evidence="3">Peptidase A2 domain-containing protein</fullName>
    </recommendedName>
</protein>
<sequence length="134" mass="14753">MLDTGSTCSLLATDVAKNLGLEGPVESVLLNGIQKSSKLLTKRVDVQVSQLNDFGTRFDVHRVLVVDRLNVPERSVNFRELREKWPHLADLELNEVSVTPVTLLLASDVPELIVPLETLCGPKGSPVSVRTKLR</sequence>
<reference evidence="1 2" key="1">
    <citation type="submission" date="2022-05" db="EMBL/GenBank/DDBJ databases">
        <authorList>
            <consortium name="Genoscope - CEA"/>
            <person name="William W."/>
        </authorList>
    </citation>
    <scope>NUCLEOTIDE SEQUENCE [LARGE SCALE GENOMIC DNA]</scope>
</reference>
<evidence type="ECO:0000313" key="1">
    <source>
        <dbReference type="EMBL" id="CAH3140895.1"/>
    </source>
</evidence>
<comment type="caution">
    <text evidence="1">The sequence shown here is derived from an EMBL/GenBank/DDBJ whole genome shotgun (WGS) entry which is preliminary data.</text>
</comment>
<proteinExistence type="predicted"/>
<keyword evidence="2" id="KW-1185">Reference proteome</keyword>
<dbReference type="Proteomes" id="UP001159427">
    <property type="component" value="Unassembled WGS sequence"/>
</dbReference>